<organism evidence="3 4">
    <name type="scientific">Ophiophagus hannah</name>
    <name type="common">King cobra</name>
    <name type="synonym">Naja hannah</name>
    <dbReference type="NCBI Taxonomy" id="8665"/>
    <lineage>
        <taxon>Eukaryota</taxon>
        <taxon>Metazoa</taxon>
        <taxon>Chordata</taxon>
        <taxon>Craniata</taxon>
        <taxon>Vertebrata</taxon>
        <taxon>Euteleostomi</taxon>
        <taxon>Lepidosauria</taxon>
        <taxon>Squamata</taxon>
        <taxon>Bifurcata</taxon>
        <taxon>Unidentata</taxon>
        <taxon>Episquamata</taxon>
        <taxon>Toxicofera</taxon>
        <taxon>Serpentes</taxon>
        <taxon>Colubroidea</taxon>
        <taxon>Elapidae</taxon>
        <taxon>Elapinae</taxon>
        <taxon>Ophiophagus</taxon>
    </lineage>
</organism>
<dbReference type="EMBL" id="AZIM01002470">
    <property type="protein sequence ID" value="ETE63974.1"/>
    <property type="molecule type" value="Genomic_DNA"/>
</dbReference>
<comment type="caution">
    <text evidence="3">The sequence shown here is derived from an EMBL/GenBank/DDBJ whole genome shotgun (WGS) entry which is preliminary data.</text>
</comment>
<feature type="non-terminal residue" evidence="3">
    <location>
        <position position="1"/>
    </location>
</feature>
<evidence type="ECO:0000259" key="2">
    <source>
        <dbReference type="Pfam" id="PF07001"/>
    </source>
</evidence>
<evidence type="ECO:0000313" key="3">
    <source>
        <dbReference type="EMBL" id="ETE63974.1"/>
    </source>
</evidence>
<evidence type="ECO:0000256" key="1">
    <source>
        <dbReference type="ARBA" id="ARBA00022553"/>
    </source>
</evidence>
<reference evidence="3 4" key="1">
    <citation type="journal article" date="2013" name="Proc. Natl. Acad. Sci. U.S.A.">
        <title>The king cobra genome reveals dynamic gene evolution and adaptation in the snake venom system.</title>
        <authorList>
            <person name="Vonk F.J."/>
            <person name="Casewell N.R."/>
            <person name="Henkel C.V."/>
            <person name="Heimberg A.M."/>
            <person name="Jansen H.J."/>
            <person name="McCleary R.J."/>
            <person name="Kerkkamp H.M."/>
            <person name="Vos R.A."/>
            <person name="Guerreiro I."/>
            <person name="Calvete J.J."/>
            <person name="Wuster W."/>
            <person name="Woods A.E."/>
            <person name="Logan J.M."/>
            <person name="Harrison R.A."/>
            <person name="Castoe T.A."/>
            <person name="de Koning A.P."/>
            <person name="Pollock D.D."/>
            <person name="Yandell M."/>
            <person name="Calderon D."/>
            <person name="Renjifo C."/>
            <person name="Currier R.B."/>
            <person name="Salgado D."/>
            <person name="Pla D."/>
            <person name="Sanz L."/>
            <person name="Hyder A.S."/>
            <person name="Ribeiro J.M."/>
            <person name="Arntzen J.W."/>
            <person name="van den Thillart G.E."/>
            <person name="Boetzer M."/>
            <person name="Pirovano W."/>
            <person name="Dirks R.P."/>
            <person name="Spaink H.P."/>
            <person name="Duboule D."/>
            <person name="McGlinn E."/>
            <person name="Kini R.M."/>
            <person name="Richardson M.K."/>
        </authorList>
    </citation>
    <scope>NUCLEOTIDE SEQUENCE</scope>
    <source>
        <tissue evidence="3">Blood</tissue>
    </source>
</reference>
<dbReference type="Pfam" id="PF07001">
    <property type="entry name" value="BAT2_N"/>
    <property type="match status" value="1"/>
</dbReference>
<name>V8NNY6_OPHHA</name>
<protein>
    <submittedName>
        <fullName evidence="3">Protein PRRC2B</fullName>
    </submittedName>
</protein>
<keyword evidence="1" id="KW-0597">Phosphoprotein</keyword>
<dbReference type="InterPro" id="IPR009738">
    <property type="entry name" value="BAT2_N"/>
</dbReference>
<evidence type="ECO:0000313" key="4">
    <source>
        <dbReference type="Proteomes" id="UP000018936"/>
    </source>
</evidence>
<keyword evidence="4" id="KW-1185">Reference proteome</keyword>
<gene>
    <name evidence="3" type="primary">PRRC2B</name>
    <name evidence="3" type="ORF">L345_10261</name>
</gene>
<sequence>MSDRSGQITKGKDGKTKYTTLSLKLVMRWMEHHQVIPLENSSTPTGAFGRNGPDWVVFGMKLSHTAIKRTWLPIACQKVAKRGPQGRCNHHKDELPRV</sequence>
<feature type="domain" description="BAT2 N-terminal" evidence="2">
    <location>
        <begin position="1"/>
        <end position="23"/>
    </location>
</feature>
<accession>V8NNY6</accession>
<dbReference type="Proteomes" id="UP000018936">
    <property type="component" value="Unassembled WGS sequence"/>
</dbReference>
<proteinExistence type="predicted"/>
<dbReference type="AlphaFoldDB" id="V8NNY6"/>